<sequence>MKSILFKIFTFIVINFIYPIFSNNLKVETININIDRLQNKDDNDQINKNKKQQKPIKIIQLSDIHYDKIPLRITDKFLEKIVKTTNDLKPDLILITGDLIERDPIPISQLYNKHLSKLKSKYGVYSILGNHDYKNSTSPEIIKNALKNTNINLLENEIVYPMGKENDDGSGGIQLIGFDNYAKRDKKQMDELNNEIKSSSNENLIKLALVHNPDHVIQMLLKDNDLNMDIALCGHSHGSQICFPSFNFLGFKIGSGGPVMPHFESLLQKIPFKFIRDIKYPGKKTLKYWQYGKGYHKIMNNDNLLIGAHNSNNSNNNNNNITKLNLYVNRGLGTHPPVRLFCDPEITVINIYQ</sequence>
<dbReference type="dictyBase" id="DDB_G0269754"/>
<feature type="domain" description="Calcineurin-like phosphoesterase" evidence="1">
    <location>
        <begin position="56"/>
        <end position="238"/>
    </location>
</feature>
<dbReference type="PaxDb" id="44689-DDB0190526"/>
<dbReference type="Gene3D" id="3.60.21.10">
    <property type="match status" value="1"/>
</dbReference>
<accession>Q55D82</accession>
<dbReference type="GO" id="GO:0005811">
    <property type="term" value="C:lipid droplet"/>
    <property type="evidence" value="ECO:0007005"/>
    <property type="project" value="dictyBase"/>
</dbReference>
<dbReference type="RefSeq" id="XP_646249.1">
    <property type="nucleotide sequence ID" value="XM_641157.1"/>
</dbReference>
<evidence type="ECO:0000313" key="2">
    <source>
        <dbReference type="EMBL" id="EAL72227.1"/>
    </source>
</evidence>
<dbReference type="InterPro" id="IPR051158">
    <property type="entry name" value="Metallophosphoesterase_sf"/>
</dbReference>
<dbReference type="FunCoup" id="Q55D82">
    <property type="interactions" value="1"/>
</dbReference>
<dbReference type="GeneID" id="8617205"/>
<protein>
    <recommendedName>
        <fullName evidence="1">Calcineurin-like phosphoesterase domain-containing protein</fullName>
    </recommendedName>
</protein>
<dbReference type="KEGG" id="ddi:DDB_G0269754"/>
<dbReference type="SUPFAM" id="SSF56300">
    <property type="entry name" value="Metallo-dependent phosphatases"/>
    <property type="match status" value="1"/>
</dbReference>
<dbReference type="HOGENOM" id="CLU_025443_3_2_1"/>
<dbReference type="InterPro" id="IPR004843">
    <property type="entry name" value="Calcineurin-like_PHP"/>
</dbReference>
<dbReference type="PANTHER" id="PTHR31302">
    <property type="entry name" value="TRANSMEMBRANE PROTEIN WITH METALLOPHOSPHOESTERASE DOMAIN-RELATED"/>
    <property type="match status" value="1"/>
</dbReference>
<dbReference type="AlphaFoldDB" id="Q55D82"/>
<dbReference type="InterPro" id="IPR029052">
    <property type="entry name" value="Metallo-depent_PP-like"/>
</dbReference>
<dbReference type="Pfam" id="PF00149">
    <property type="entry name" value="Metallophos"/>
    <property type="match status" value="1"/>
</dbReference>
<dbReference type="PhylomeDB" id="Q55D82"/>
<dbReference type="STRING" id="44689.Q55D82"/>
<dbReference type="VEuPathDB" id="AmoebaDB:DDB_G0269754"/>
<dbReference type="EMBL" id="AAFI02000005">
    <property type="protein sequence ID" value="EAL72227.1"/>
    <property type="molecule type" value="Genomic_DNA"/>
</dbReference>
<evidence type="ECO:0000313" key="3">
    <source>
        <dbReference type="Proteomes" id="UP000002195"/>
    </source>
</evidence>
<dbReference type="OMA" id="NSTHIVM"/>
<comment type="caution">
    <text evidence="2">The sequence shown here is derived from an EMBL/GenBank/DDBJ whole genome shotgun (WGS) entry which is preliminary data.</text>
</comment>
<proteinExistence type="predicted"/>
<dbReference type="SMR" id="Q55D82"/>
<name>Q55D82_DICDI</name>
<reference evidence="2 3" key="1">
    <citation type="journal article" date="2005" name="Nature">
        <title>The genome of the social amoeba Dictyostelium discoideum.</title>
        <authorList>
            <consortium name="The Dictyostelium discoideum Sequencing Consortium"/>
            <person name="Eichinger L."/>
            <person name="Pachebat J.A."/>
            <person name="Glockner G."/>
            <person name="Rajandream M.A."/>
            <person name="Sucgang R."/>
            <person name="Berriman M."/>
            <person name="Song J."/>
            <person name="Olsen R."/>
            <person name="Szafranski K."/>
            <person name="Xu Q."/>
            <person name="Tunggal B."/>
            <person name="Kummerfeld S."/>
            <person name="Madera M."/>
            <person name="Konfortov B.A."/>
            <person name="Rivero F."/>
            <person name="Bankier A.T."/>
            <person name="Lehmann R."/>
            <person name="Hamlin N."/>
            <person name="Davies R."/>
            <person name="Gaudet P."/>
            <person name="Fey P."/>
            <person name="Pilcher K."/>
            <person name="Chen G."/>
            <person name="Saunders D."/>
            <person name="Sodergren E."/>
            <person name="Davis P."/>
            <person name="Kerhornou A."/>
            <person name="Nie X."/>
            <person name="Hall N."/>
            <person name="Anjard C."/>
            <person name="Hemphill L."/>
            <person name="Bason N."/>
            <person name="Farbrother P."/>
            <person name="Desany B."/>
            <person name="Just E."/>
            <person name="Morio T."/>
            <person name="Rost R."/>
            <person name="Churcher C."/>
            <person name="Cooper J."/>
            <person name="Haydock S."/>
            <person name="van Driessche N."/>
            <person name="Cronin A."/>
            <person name="Goodhead I."/>
            <person name="Muzny D."/>
            <person name="Mourier T."/>
            <person name="Pain A."/>
            <person name="Lu M."/>
            <person name="Harper D."/>
            <person name="Lindsay R."/>
            <person name="Hauser H."/>
            <person name="James K."/>
            <person name="Quiles M."/>
            <person name="Madan Babu M."/>
            <person name="Saito T."/>
            <person name="Buchrieser C."/>
            <person name="Wardroper A."/>
            <person name="Felder M."/>
            <person name="Thangavelu M."/>
            <person name="Johnson D."/>
            <person name="Knights A."/>
            <person name="Loulseged H."/>
            <person name="Mungall K."/>
            <person name="Oliver K."/>
            <person name="Price C."/>
            <person name="Quail M.A."/>
            <person name="Urushihara H."/>
            <person name="Hernandez J."/>
            <person name="Rabbinowitsch E."/>
            <person name="Steffen D."/>
            <person name="Sanders M."/>
            <person name="Ma J."/>
            <person name="Kohara Y."/>
            <person name="Sharp S."/>
            <person name="Simmonds M."/>
            <person name="Spiegler S."/>
            <person name="Tivey A."/>
            <person name="Sugano S."/>
            <person name="White B."/>
            <person name="Walker D."/>
            <person name="Woodward J."/>
            <person name="Winckler T."/>
            <person name="Tanaka Y."/>
            <person name="Shaulsky G."/>
            <person name="Schleicher M."/>
            <person name="Weinstock G."/>
            <person name="Rosenthal A."/>
            <person name="Cox E.C."/>
            <person name="Chisholm R.L."/>
            <person name="Gibbs R."/>
            <person name="Loomis W.F."/>
            <person name="Platzer M."/>
            <person name="Kay R.R."/>
            <person name="Williams J."/>
            <person name="Dear P.H."/>
            <person name="Noegel A.A."/>
            <person name="Barrell B."/>
            <person name="Kuspa A."/>
        </authorList>
    </citation>
    <scope>NUCLEOTIDE SEQUENCE [LARGE SCALE GENOMIC DNA]</scope>
    <source>
        <strain evidence="2 3">AX4</strain>
    </source>
</reference>
<organism evidence="2 3">
    <name type="scientific">Dictyostelium discoideum</name>
    <name type="common">Social amoeba</name>
    <dbReference type="NCBI Taxonomy" id="44689"/>
    <lineage>
        <taxon>Eukaryota</taxon>
        <taxon>Amoebozoa</taxon>
        <taxon>Evosea</taxon>
        <taxon>Eumycetozoa</taxon>
        <taxon>Dictyostelia</taxon>
        <taxon>Dictyosteliales</taxon>
        <taxon>Dictyosteliaceae</taxon>
        <taxon>Dictyostelium</taxon>
    </lineage>
</organism>
<dbReference type="PANTHER" id="PTHR31302:SF0">
    <property type="entry name" value="TRANSMEMBRANE PROTEIN WITH METALLOPHOSPHOESTERASE DOMAIN"/>
    <property type="match status" value="1"/>
</dbReference>
<dbReference type="FunFam" id="3.60.21.10:FF:000118">
    <property type="entry name" value="Calcineurin-like phosphoesterase family protein"/>
    <property type="match status" value="1"/>
</dbReference>
<dbReference type="CDD" id="cd07385">
    <property type="entry name" value="MPP_YkuE_C"/>
    <property type="match status" value="1"/>
</dbReference>
<dbReference type="eggNOG" id="ENOG502RBA5">
    <property type="taxonomic scope" value="Eukaryota"/>
</dbReference>
<dbReference type="InParanoid" id="Q55D82"/>
<dbReference type="Proteomes" id="UP000002195">
    <property type="component" value="Unassembled WGS sequence"/>
</dbReference>
<gene>
    <name evidence="2" type="ORF">DDB_G0269754</name>
</gene>
<evidence type="ECO:0000259" key="1">
    <source>
        <dbReference type="Pfam" id="PF00149"/>
    </source>
</evidence>
<keyword evidence="3" id="KW-1185">Reference proteome</keyword>
<dbReference type="GO" id="GO:0016787">
    <property type="term" value="F:hydrolase activity"/>
    <property type="evidence" value="ECO:0007669"/>
    <property type="project" value="InterPro"/>
</dbReference>